<dbReference type="PANTHER" id="PTHR11188">
    <property type="entry name" value="ARRESTIN DOMAIN CONTAINING PROTEIN"/>
    <property type="match status" value="1"/>
</dbReference>
<evidence type="ECO:0000313" key="2">
    <source>
        <dbReference type="Proteomes" id="UP000078561"/>
    </source>
</evidence>
<gene>
    <name evidence="1" type="primary">ABSGL_15039.1 scaffold 15162</name>
</gene>
<dbReference type="GO" id="GO:0005829">
    <property type="term" value="C:cytosol"/>
    <property type="evidence" value="ECO:0007669"/>
    <property type="project" value="TreeGrafter"/>
</dbReference>
<dbReference type="GO" id="GO:0031625">
    <property type="term" value="F:ubiquitin protein ligase binding"/>
    <property type="evidence" value="ECO:0007669"/>
    <property type="project" value="TreeGrafter"/>
</dbReference>
<dbReference type="STRING" id="4829.A0A163KMV2"/>
<name>A0A163KMV2_ABSGL</name>
<dbReference type="Proteomes" id="UP000078561">
    <property type="component" value="Unassembled WGS sequence"/>
</dbReference>
<organism evidence="1">
    <name type="scientific">Absidia glauca</name>
    <name type="common">Pin mould</name>
    <dbReference type="NCBI Taxonomy" id="4829"/>
    <lineage>
        <taxon>Eukaryota</taxon>
        <taxon>Fungi</taxon>
        <taxon>Fungi incertae sedis</taxon>
        <taxon>Mucoromycota</taxon>
        <taxon>Mucoromycotina</taxon>
        <taxon>Mucoromycetes</taxon>
        <taxon>Mucorales</taxon>
        <taxon>Cunninghamellaceae</taxon>
        <taxon>Absidia</taxon>
    </lineage>
</organism>
<dbReference type="GO" id="GO:0005886">
    <property type="term" value="C:plasma membrane"/>
    <property type="evidence" value="ECO:0007669"/>
    <property type="project" value="TreeGrafter"/>
</dbReference>
<dbReference type="InterPro" id="IPR014752">
    <property type="entry name" value="Arrestin-like_C"/>
</dbReference>
<reference evidence="1" key="1">
    <citation type="submission" date="2016-04" db="EMBL/GenBank/DDBJ databases">
        <authorList>
            <person name="Evans L.H."/>
            <person name="Alamgir A."/>
            <person name="Owens N."/>
            <person name="Weber N.D."/>
            <person name="Virtaneva K."/>
            <person name="Barbian K."/>
            <person name="Babar A."/>
            <person name="Rosenke K."/>
        </authorList>
    </citation>
    <scope>NUCLEOTIDE SEQUENCE [LARGE SCALE GENOMIC DNA]</scope>
    <source>
        <strain evidence="1">CBS 101.48</strain>
    </source>
</reference>
<dbReference type="OrthoDB" id="2333384at2759"/>
<evidence type="ECO:0008006" key="3">
    <source>
        <dbReference type="Google" id="ProtNLM"/>
    </source>
</evidence>
<dbReference type="PANTHER" id="PTHR11188:SF17">
    <property type="entry name" value="FI21816P1"/>
    <property type="match status" value="1"/>
</dbReference>
<dbReference type="EMBL" id="LT555008">
    <property type="protein sequence ID" value="SAM09363.1"/>
    <property type="molecule type" value="Genomic_DNA"/>
</dbReference>
<dbReference type="AlphaFoldDB" id="A0A163KMV2"/>
<dbReference type="OMA" id="FADPPAY"/>
<protein>
    <recommendedName>
        <fullName evidence="3">Arrestin-like N-terminal domain-containing protein</fullName>
    </recommendedName>
</protein>
<dbReference type="GO" id="GO:0030674">
    <property type="term" value="F:protein-macromolecule adaptor activity"/>
    <property type="evidence" value="ECO:0007669"/>
    <property type="project" value="TreeGrafter"/>
</dbReference>
<keyword evidence="2" id="KW-1185">Reference proteome</keyword>
<dbReference type="GO" id="GO:0070086">
    <property type="term" value="P:ubiquitin-dependent endocytosis"/>
    <property type="evidence" value="ECO:0007669"/>
    <property type="project" value="TreeGrafter"/>
</dbReference>
<sequence>MVSKFWPKIISARAGGCQQEQGLHYPPSISIQLLEPNVYTHPGNNPVLRGVVGIECKRPIVVTSLHLDFRGSLDYRLAKLDISGQKEFAQCSLPLYPPSPSVLPSKPLGIPSDTPTRFVFEMPLPNRDHDPGADQESLIQSIRCKEFHVNYHIRAILQYETQTDGKKKKKLVVIHRSRPQPVTIVHIPTFDDSSTYFTSDNMLASIDSRKQTNHWCQYRVQVDKRFAAISSMLSLSIRIAPLVQGLKLGQASMHIVQRFTMTETSQTFSRPPIPLLCVFQSTPYPSSIHTGGTLYEGDFHYKIPSSTTSINGLVPSMKASNITIDHHLVVHITLTYPKVSHDGILRRARRVLTFKSDFDLLHSFMAQPDEMLRLPAYDTAVDHPSSLAIEFLQTCQSSPPLYDQALLLPPTLIR</sequence>
<dbReference type="InParanoid" id="A0A163KMV2"/>
<accession>A0A163KMV2</accession>
<dbReference type="InterPro" id="IPR050357">
    <property type="entry name" value="Arrestin_domain-protein"/>
</dbReference>
<dbReference type="Gene3D" id="2.60.40.640">
    <property type="match status" value="1"/>
</dbReference>
<proteinExistence type="predicted"/>
<evidence type="ECO:0000313" key="1">
    <source>
        <dbReference type="EMBL" id="SAM09363.1"/>
    </source>
</evidence>